<dbReference type="PANTHER" id="PTHR43790">
    <property type="entry name" value="CARBOHYDRATE TRANSPORT ATP-BINDING PROTEIN MG119-RELATED"/>
    <property type="match status" value="1"/>
</dbReference>
<keyword evidence="2" id="KW-0813">Transport</keyword>
<dbReference type="InterPro" id="IPR017871">
    <property type="entry name" value="ABC_transporter-like_CS"/>
</dbReference>
<dbReference type="GO" id="GO:0016887">
    <property type="term" value="F:ATP hydrolysis activity"/>
    <property type="evidence" value="ECO:0007669"/>
    <property type="project" value="InterPro"/>
</dbReference>
<evidence type="ECO:0000313" key="11">
    <source>
        <dbReference type="Proteomes" id="UP000295472"/>
    </source>
</evidence>
<evidence type="ECO:0000259" key="9">
    <source>
        <dbReference type="PROSITE" id="PS50893"/>
    </source>
</evidence>
<evidence type="ECO:0000256" key="4">
    <source>
        <dbReference type="ARBA" id="ARBA00022737"/>
    </source>
</evidence>
<dbReference type="CDD" id="cd03215">
    <property type="entry name" value="ABC_Carb_Monos_II"/>
    <property type="match status" value="1"/>
</dbReference>
<evidence type="ECO:0000313" key="10">
    <source>
        <dbReference type="EMBL" id="TDX42893.1"/>
    </source>
</evidence>
<evidence type="ECO:0000256" key="5">
    <source>
        <dbReference type="ARBA" id="ARBA00022741"/>
    </source>
</evidence>
<name>A0A4R8GLN2_9FIRM</name>
<dbReference type="SUPFAM" id="SSF52540">
    <property type="entry name" value="P-loop containing nucleoside triphosphate hydrolases"/>
    <property type="match status" value="2"/>
</dbReference>
<keyword evidence="7" id="KW-1278">Translocase</keyword>
<dbReference type="SMART" id="SM00382">
    <property type="entry name" value="AAA"/>
    <property type="match status" value="2"/>
</dbReference>
<evidence type="ECO:0000256" key="2">
    <source>
        <dbReference type="ARBA" id="ARBA00022448"/>
    </source>
</evidence>
<dbReference type="FunFam" id="3.40.50.300:FF:000127">
    <property type="entry name" value="Ribose import ATP-binding protein RbsA"/>
    <property type="match status" value="1"/>
</dbReference>
<accession>A0A4R8GLN2</accession>
<dbReference type="RefSeq" id="WP_134059352.1">
    <property type="nucleotide sequence ID" value="NZ_SOEF01000019.1"/>
</dbReference>
<comment type="caution">
    <text evidence="10">The sequence shown here is derived from an EMBL/GenBank/DDBJ whole genome shotgun (WGS) entry which is preliminary data.</text>
</comment>
<feature type="domain" description="ABC transporter" evidence="9">
    <location>
        <begin position="6"/>
        <end position="243"/>
    </location>
</feature>
<evidence type="ECO:0000256" key="8">
    <source>
        <dbReference type="ARBA" id="ARBA00023136"/>
    </source>
</evidence>
<sequence length="501" mass="56417">MSENIIEMKNIGKSFNKTKVLNDVNFNLKNGEVHALVGGNGAGKSTLMKILTGVYTKEEGKIYIEGSLVDIKNLNDAENYGISIIFQELSLVPTLSVAENIFLNNEPKKNKSKLINDKKMIEETKKLLNDLELEIDPKIRISELSVGYAQMIEIAKAVSKDAKILIMDEPTAALSENETTLLFDFIDKLKEKNVSIIYISHRMEEIFKITDRITILRNGKKITTVKTSQIDMDKLIEYIVGKNLEEKFEWKPRKNSFKKDKPVLEVKNFSSFKSNLNDVNFKLFKGEILGVAGLMGSGRSEMVETIFGLDDKKTGQILLDGKEISIKNAEDAMDKGFALIPEDRREEGLILDHSVKENILLTVFDETKSRLLINNNIGKDITNNYIDKLNIVTDSMHKKVSLLSGGNQQKVVLAKWLATEPRIYLLDEPTIGVDIGAKTEIMEIIREIANSGKSVLVISSELRELMAVSDRILIMSEGKVVDSFERSEIRSEEDLQHAIQN</sequence>
<comment type="subcellular location">
    <subcellularLocation>
        <location evidence="1">Cell membrane</location>
        <topology evidence="1">Peripheral membrane protein</topology>
    </subcellularLocation>
</comment>
<dbReference type="InterPro" id="IPR050107">
    <property type="entry name" value="ABC_carbohydrate_import_ATPase"/>
</dbReference>
<dbReference type="InterPro" id="IPR003439">
    <property type="entry name" value="ABC_transporter-like_ATP-bd"/>
</dbReference>
<keyword evidence="8" id="KW-0472">Membrane</keyword>
<keyword evidence="6 10" id="KW-0067">ATP-binding</keyword>
<evidence type="ECO:0000256" key="1">
    <source>
        <dbReference type="ARBA" id="ARBA00004202"/>
    </source>
</evidence>
<dbReference type="Gene3D" id="3.40.50.300">
    <property type="entry name" value="P-loop containing nucleotide triphosphate hydrolases"/>
    <property type="match status" value="2"/>
</dbReference>
<dbReference type="Pfam" id="PF00005">
    <property type="entry name" value="ABC_tran"/>
    <property type="match status" value="2"/>
</dbReference>
<dbReference type="PANTHER" id="PTHR43790:SF9">
    <property type="entry name" value="GALACTOFURANOSE TRANSPORTER ATP-BINDING PROTEIN YTFR"/>
    <property type="match status" value="1"/>
</dbReference>
<dbReference type="InterPro" id="IPR003593">
    <property type="entry name" value="AAA+_ATPase"/>
</dbReference>
<dbReference type="AlphaFoldDB" id="A0A4R8GLN2"/>
<dbReference type="Proteomes" id="UP000295472">
    <property type="component" value="Unassembled WGS sequence"/>
</dbReference>
<dbReference type="PROSITE" id="PS00211">
    <property type="entry name" value="ABC_TRANSPORTER_1"/>
    <property type="match status" value="1"/>
</dbReference>
<keyword evidence="5" id="KW-0547">Nucleotide-binding</keyword>
<dbReference type="CDD" id="cd03216">
    <property type="entry name" value="ABC_Carb_Monos_I"/>
    <property type="match status" value="1"/>
</dbReference>
<keyword evidence="4" id="KW-0677">Repeat</keyword>
<evidence type="ECO:0000256" key="7">
    <source>
        <dbReference type="ARBA" id="ARBA00022967"/>
    </source>
</evidence>
<dbReference type="GeneID" id="57012984"/>
<reference evidence="10 11" key="1">
    <citation type="submission" date="2019-03" db="EMBL/GenBank/DDBJ databases">
        <title>Subsurface microbial communities from deep shales in Ohio and West Virginia, USA.</title>
        <authorList>
            <person name="Wrighton K."/>
        </authorList>
    </citation>
    <scope>NUCLEOTIDE SEQUENCE [LARGE SCALE GENOMIC DNA]</scope>
    <source>
        <strain evidence="10 11">DSMZ 11287</strain>
    </source>
</reference>
<evidence type="ECO:0000256" key="6">
    <source>
        <dbReference type="ARBA" id="ARBA00022840"/>
    </source>
</evidence>
<proteinExistence type="predicted"/>
<gene>
    <name evidence="10" type="ORF">C7954_1194</name>
</gene>
<dbReference type="GO" id="GO:0005524">
    <property type="term" value="F:ATP binding"/>
    <property type="evidence" value="ECO:0007669"/>
    <property type="project" value="UniProtKB-KW"/>
</dbReference>
<feature type="domain" description="ABC transporter" evidence="9">
    <location>
        <begin position="258"/>
        <end position="501"/>
    </location>
</feature>
<organism evidence="10 11">
    <name type="scientific">Halanaerobium congolense</name>
    <dbReference type="NCBI Taxonomy" id="54121"/>
    <lineage>
        <taxon>Bacteria</taxon>
        <taxon>Bacillati</taxon>
        <taxon>Bacillota</taxon>
        <taxon>Clostridia</taxon>
        <taxon>Halanaerobiales</taxon>
        <taxon>Halanaerobiaceae</taxon>
        <taxon>Halanaerobium</taxon>
    </lineage>
</organism>
<evidence type="ECO:0000256" key="3">
    <source>
        <dbReference type="ARBA" id="ARBA00022475"/>
    </source>
</evidence>
<keyword evidence="3" id="KW-1003">Cell membrane</keyword>
<dbReference type="GO" id="GO:0005886">
    <property type="term" value="C:plasma membrane"/>
    <property type="evidence" value="ECO:0007669"/>
    <property type="project" value="UniProtKB-SubCell"/>
</dbReference>
<dbReference type="PROSITE" id="PS50893">
    <property type="entry name" value="ABC_TRANSPORTER_2"/>
    <property type="match status" value="2"/>
</dbReference>
<dbReference type="EMBL" id="SOEF01000019">
    <property type="protein sequence ID" value="TDX42893.1"/>
    <property type="molecule type" value="Genomic_DNA"/>
</dbReference>
<protein>
    <submittedName>
        <fullName evidence="10">Monosaccharide ABC transporter ATP-binding protein (CUT2 family)</fullName>
    </submittedName>
</protein>
<dbReference type="InterPro" id="IPR027417">
    <property type="entry name" value="P-loop_NTPase"/>
</dbReference>